<proteinExistence type="inferred from homology"/>
<sequence length="241" mass="27874">MSKDDLRLDLPNFEGPLDLLLHLIQSQKIDIYDIPIAKITKQYLQYLQEMQRLNLQIAGEFFVMSSTLLRIKSQYLLPQNDFDPYQAENDDPREELVQQLVQYSVFKKVSSYLKEREANTPTLMAKEPSIEKAAKVEKLPKGEISEENLTESFKQVLRRLKLRKPNIATLNVAETPITQMLNYLQAKLKEAKAVSFFACARTMNDISDVIGLFLAILEMCKDQQVKVKQIDEFSDLIVERI</sequence>
<comment type="function">
    <text evidence="3">Participates in chromosomal partition during cell division. May act via the formation of a condensin-like complex containing Smc and ScpB that pull DNA away from mid-cell into both cell halves.</text>
</comment>
<dbReference type="GO" id="GO:0051301">
    <property type="term" value="P:cell division"/>
    <property type="evidence" value="ECO:0007669"/>
    <property type="project" value="UniProtKB-KW"/>
</dbReference>
<dbReference type="GO" id="GO:0007059">
    <property type="term" value="P:chromosome segregation"/>
    <property type="evidence" value="ECO:0007669"/>
    <property type="project" value="UniProtKB-UniRule"/>
</dbReference>
<reference evidence="4" key="1">
    <citation type="submission" date="2020-08" db="EMBL/GenBank/DDBJ databases">
        <title>Taxonomic study for Lactobacillus species isolated from hardwood bark.</title>
        <authorList>
            <person name="Tohno M."/>
            <person name="Tanizawa Y."/>
        </authorList>
    </citation>
    <scope>NUCLEOTIDE SEQUENCE</scope>
    <source>
        <strain evidence="4">B40</strain>
    </source>
</reference>
<keyword evidence="3" id="KW-0963">Cytoplasm</keyword>
<dbReference type="EMBL" id="BMAY01000005">
    <property type="protein sequence ID" value="GFZ26973.1"/>
    <property type="molecule type" value="Genomic_DNA"/>
</dbReference>
<evidence type="ECO:0000256" key="2">
    <source>
        <dbReference type="ARBA" id="ARBA00044777"/>
    </source>
</evidence>
<dbReference type="GO" id="GO:0006260">
    <property type="term" value="P:DNA replication"/>
    <property type="evidence" value="ECO:0007669"/>
    <property type="project" value="UniProtKB-UniRule"/>
</dbReference>
<comment type="similarity">
    <text evidence="3">Belongs to the ScpA family.</text>
</comment>
<gene>
    <name evidence="3 4" type="primary">scpA</name>
    <name evidence="4" type="ORF">LCB40_08530</name>
</gene>
<dbReference type="HAMAP" id="MF_01805">
    <property type="entry name" value="ScpA"/>
    <property type="match status" value="1"/>
</dbReference>
<dbReference type="Proteomes" id="UP000677218">
    <property type="component" value="Unassembled WGS sequence"/>
</dbReference>
<evidence type="ECO:0000256" key="1">
    <source>
        <dbReference type="ARBA" id="ARBA00022829"/>
    </source>
</evidence>
<dbReference type="Gene3D" id="6.10.250.2410">
    <property type="match status" value="1"/>
</dbReference>
<keyword evidence="3" id="KW-0131">Cell cycle</keyword>
<evidence type="ECO:0000313" key="4">
    <source>
        <dbReference type="EMBL" id="GFZ26973.1"/>
    </source>
</evidence>
<organism evidence="4 5">
    <name type="scientific">Lactobacillus corticis</name>
    <dbReference type="NCBI Taxonomy" id="2201249"/>
    <lineage>
        <taxon>Bacteria</taxon>
        <taxon>Bacillati</taxon>
        <taxon>Bacillota</taxon>
        <taxon>Bacilli</taxon>
        <taxon>Lactobacillales</taxon>
        <taxon>Lactobacillaceae</taxon>
        <taxon>Lactobacillus</taxon>
    </lineage>
</organism>
<comment type="subcellular location">
    <subcellularLocation>
        <location evidence="3">Cytoplasm</location>
    </subcellularLocation>
    <text evidence="3">Associated with two foci at the outer edges of the nucleoid region in young cells, and at four foci within both cell halves in older cells.</text>
</comment>
<dbReference type="RefSeq" id="WP_212780668.1">
    <property type="nucleotide sequence ID" value="NZ_BMAY01000005.1"/>
</dbReference>
<dbReference type="InterPro" id="IPR003768">
    <property type="entry name" value="ScpA"/>
</dbReference>
<comment type="caution">
    <text evidence="4">The sequence shown here is derived from an EMBL/GenBank/DDBJ whole genome shotgun (WGS) entry which is preliminary data.</text>
</comment>
<evidence type="ECO:0000313" key="5">
    <source>
        <dbReference type="Proteomes" id="UP000677218"/>
    </source>
</evidence>
<dbReference type="PANTHER" id="PTHR33969:SF2">
    <property type="entry name" value="SEGREGATION AND CONDENSATION PROTEIN A"/>
    <property type="match status" value="1"/>
</dbReference>
<dbReference type="Pfam" id="PF02616">
    <property type="entry name" value="SMC_ScpA"/>
    <property type="match status" value="1"/>
</dbReference>
<dbReference type="AlphaFoldDB" id="A0A916QJU6"/>
<comment type="subunit">
    <text evidence="3">Component of a cohesin-like complex composed of ScpA, ScpB and the Smc homodimer, in which ScpA and ScpB bind to the head domain of Smc. The presence of the three proteins is required for the association of the complex with DNA.</text>
</comment>
<keyword evidence="1 3" id="KW-0159">Chromosome partition</keyword>
<evidence type="ECO:0000256" key="3">
    <source>
        <dbReference type="HAMAP-Rule" id="MF_01805"/>
    </source>
</evidence>
<name>A0A916QJU6_9LACO</name>
<accession>A0A916QJU6</accession>
<keyword evidence="5" id="KW-1185">Reference proteome</keyword>
<dbReference type="GO" id="GO:0005737">
    <property type="term" value="C:cytoplasm"/>
    <property type="evidence" value="ECO:0007669"/>
    <property type="project" value="UniProtKB-SubCell"/>
</dbReference>
<keyword evidence="3" id="KW-0132">Cell division</keyword>
<protein>
    <recommendedName>
        <fullName evidence="2 3">Segregation and condensation protein A</fullName>
    </recommendedName>
</protein>
<dbReference type="PANTHER" id="PTHR33969">
    <property type="entry name" value="SEGREGATION AND CONDENSATION PROTEIN A"/>
    <property type="match status" value="1"/>
</dbReference>